<reference evidence="1 2" key="1">
    <citation type="submission" date="2019-06" db="EMBL/GenBank/DDBJ databases">
        <title>Whole genome shotgun sequence of Paenarthrobacter aurescens NBRC 12136.</title>
        <authorList>
            <person name="Hosoyama A."/>
            <person name="Uohara A."/>
            <person name="Ohji S."/>
            <person name="Ichikawa N."/>
        </authorList>
    </citation>
    <scope>NUCLEOTIDE SEQUENCE [LARGE SCALE GENOMIC DNA]</scope>
    <source>
        <strain evidence="1 2">NBRC 12136</strain>
    </source>
</reference>
<dbReference type="Proteomes" id="UP000317715">
    <property type="component" value="Unassembled WGS sequence"/>
</dbReference>
<protein>
    <submittedName>
        <fullName evidence="1">Uncharacterized protein</fullName>
    </submittedName>
</protein>
<organism evidence="1 2">
    <name type="scientific">Paenarthrobacter aurescens</name>
    <name type="common">Arthrobacter aurescens</name>
    <dbReference type="NCBI Taxonomy" id="43663"/>
    <lineage>
        <taxon>Bacteria</taxon>
        <taxon>Bacillati</taxon>
        <taxon>Actinomycetota</taxon>
        <taxon>Actinomycetes</taxon>
        <taxon>Micrococcales</taxon>
        <taxon>Micrococcaceae</taxon>
        <taxon>Paenarthrobacter</taxon>
    </lineage>
</organism>
<accession>A0A4Y3ND17</accession>
<comment type="caution">
    <text evidence="1">The sequence shown here is derived from an EMBL/GenBank/DDBJ whole genome shotgun (WGS) entry which is preliminary data.</text>
</comment>
<name>A0A4Y3ND17_PAEAU</name>
<dbReference type="EMBL" id="BJMD01000009">
    <property type="protein sequence ID" value="GEB19057.1"/>
    <property type="molecule type" value="Genomic_DNA"/>
</dbReference>
<sequence length="70" mass="7544">MGRGSDLDPEWGWVGTVWWDPGVAVQVRDPEETARARGLEAASRSLLCVLKGIAPADTCSLLPVLIRLQG</sequence>
<gene>
    <name evidence="1" type="ORF">AAU01_18120</name>
</gene>
<dbReference type="AlphaFoldDB" id="A0A4Y3ND17"/>
<evidence type="ECO:0000313" key="1">
    <source>
        <dbReference type="EMBL" id="GEB19057.1"/>
    </source>
</evidence>
<proteinExistence type="predicted"/>
<keyword evidence="2" id="KW-1185">Reference proteome</keyword>
<evidence type="ECO:0000313" key="2">
    <source>
        <dbReference type="Proteomes" id="UP000317715"/>
    </source>
</evidence>